<evidence type="ECO:0000313" key="3">
    <source>
        <dbReference type="EMBL" id="SCX92454.1"/>
    </source>
</evidence>
<keyword evidence="1" id="KW-0378">Hydrolase</keyword>
<sequence>MSTALRALAVAGWGHTPACWERLQPEGVELTGNALPGHAAAEGEPVPGGPDLRAAANALAGDWGLLLGWSLGGLAALEAVRSGAVRPRGLVLLATPPSFLARATYPAGLDSTVFRRFRDGLDQDPAGTLRRFYALQFQGDRAARSAWAPTAIRDRLLAAGTAPSVLTGWLEVLGEADLTAEPPRLDLPVLVLHGSGDAVVDPAAVEFFLGCGPGVRAHIVRGAGHAPQITHPEETGQQIAGFARDLAP</sequence>
<feature type="domain" description="AB hydrolase-1" evidence="2">
    <location>
        <begin position="10"/>
        <end position="235"/>
    </location>
</feature>
<organism evidence="3 4">
    <name type="scientific">Thiohalorhabdus denitrificans</name>
    <dbReference type="NCBI Taxonomy" id="381306"/>
    <lineage>
        <taxon>Bacteria</taxon>
        <taxon>Pseudomonadati</taxon>
        <taxon>Pseudomonadota</taxon>
        <taxon>Gammaproteobacteria</taxon>
        <taxon>Thiohalorhabdales</taxon>
        <taxon>Thiohalorhabdaceae</taxon>
        <taxon>Thiohalorhabdus</taxon>
    </lineage>
</organism>
<reference evidence="4" key="1">
    <citation type="submission" date="2016-10" db="EMBL/GenBank/DDBJ databases">
        <authorList>
            <person name="Varghese N."/>
        </authorList>
    </citation>
    <scope>NUCLEOTIDE SEQUENCE [LARGE SCALE GENOMIC DNA]</scope>
    <source>
        <strain evidence="4">HL 19</strain>
    </source>
</reference>
<dbReference type="Pfam" id="PF12697">
    <property type="entry name" value="Abhydrolase_6"/>
    <property type="match status" value="1"/>
</dbReference>
<dbReference type="Gene3D" id="3.40.50.1820">
    <property type="entry name" value="alpha/beta hydrolase"/>
    <property type="match status" value="1"/>
</dbReference>
<evidence type="ECO:0000259" key="2">
    <source>
        <dbReference type="Pfam" id="PF12697"/>
    </source>
</evidence>
<evidence type="ECO:0000313" key="4">
    <source>
        <dbReference type="Proteomes" id="UP000183104"/>
    </source>
</evidence>
<dbReference type="Proteomes" id="UP000183104">
    <property type="component" value="Unassembled WGS sequence"/>
</dbReference>
<dbReference type="InterPro" id="IPR000073">
    <property type="entry name" value="AB_hydrolase_1"/>
</dbReference>
<name>A0A1G5BQY1_9GAMM</name>
<gene>
    <name evidence="3" type="ORF">SAMN05661077_0732</name>
</gene>
<proteinExistence type="predicted"/>
<accession>A0A1G5BQY1</accession>
<dbReference type="AlphaFoldDB" id="A0A1G5BQY1"/>
<dbReference type="InterPro" id="IPR050266">
    <property type="entry name" value="AB_hydrolase_sf"/>
</dbReference>
<dbReference type="RefSeq" id="WP_054966732.1">
    <property type="nucleotide sequence ID" value="NZ_FMUN01000002.1"/>
</dbReference>
<dbReference type="InterPro" id="IPR029058">
    <property type="entry name" value="AB_hydrolase_fold"/>
</dbReference>
<dbReference type="SUPFAM" id="SSF53474">
    <property type="entry name" value="alpha/beta-Hydrolases"/>
    <property type="match status" value="1"/>
</dbReference>
<protein>
    <submittedName>
        <fullName evidence="3">Pimeloyl-[acyl-carrier protein] methyl ester esterase</fullName>
    </submittedName>
</protein>
<dbReference type="PANTHER" id="PTHR43798">
    <property type="entry name" value="MONOACYLGLYCEROL LIPASE"/>
    <property type="match status" value="1"/>
</dbReference>
<dbReference type="GO" id="GO:0016020">
    <property type="term" value="C:membrane"/>
    <property type="evidence" value="ECO:0007669"/>
    <property type="project" value="TreeGrafter"/>
</dbReference>
<dbReference type="EMBL" id="FMUN01000002">
    <property type="protein sequence ID" value="SCX92454.1"/>
    <property type="molecule type" value="Genomic_DNA"/>
</dbReference>
<dbReference type="PANTHER" id="PTHR43798:SF31">
    <property type="entry name" value="AB HYDROLASE SUPERFAMILY PROTEIN YCLE"/>
    <property type="match status" value="1"/>
</dbReference>
<evidence type="ECO:0000256" key="1">
    <source>
        <dbReference type="ARBA" id="ARBA00022801"/>
    </source>
</evidence>
<dbReference type="GO" id="GO:0016787">
    <property type="term" value="F:hydrolase activity"/>
    <property type="evidence" value="ECO:0007669"/>
    <property type="project" value="UniProtKB-KW"/>
</dbReference>
<keyword evidence="4" id="KW-1185">Reference proteome</keyword>